<keyword evidence="4 6" id="KW-0472">Membrane</keyword>
<evidence type="ECO:0000256" key="5">
    <source>
        <dbReference type="SAM" id="MobiDB-lite"/>
    </source>
</evidence>
<feature type="transmembrane region" description="Helical" evidence="6">
    <location>
        <begin position="113"/>
        <end position="131"/>
    </location>
</feature>
<sequence length="576" mass="62863">MDDQKPRNVPSAAHKHLSRDRFDFNSNPESVSHYRQSTISKWRFAFICVGVSLGLFLAMIDSSIVATSLFTIGNEFQDLDRINWVVLAYTLAFVGCSVFFARMADVIGRRNAFLAAYALFLSFSLGCGFSKNMTTLLVGRTFQGIGGSGLFSVTMIIFPEVAPEGLRNMIGPIIGAVISMAGVLGPVLGGALTSAHSWRWIFWINGPIGLLCMIIFYLSWPEDKYLPNLPRRCWRDLDYIGSFLVVAAAVLVTFAFQNAGIDRESATPWSTGAFIGPVAAGILCWIVLVIWEGIFERRWSTKMAAIPLALYRNRIITATTLNTMFLGFSFLATLFAVPLRMQVVNGKSPIMTGVLMLPMLGATGLGNIITGAISRRENRLSETMTVATIMVTVGLALETTVSDSPQVEPKFVGFLAIIGLGYGMITSAATMFTTMEAPVHEHAPAQGVIAQARMLGGSIGISMSSALLALQQRAQLTGIVTTADLQDLANIPDILSDFQQAAIRKTYNDAFIKTMMVCAIVAGVGVILTMGTFRRGRVSLSEQRERMIRDEMSRRQTEHGLSWKEPYSSKSSGRSA</sequence>
<evidence type="ECO:0000256" key="4">
    <source>
        <dbReference type="ARBA" id="ARBA00023136"/>
    </source>
</evidence>
<dbReference type="GO" id="GO:0005886">
    <property type="term" value="C:plasma membrane"/>
    <property type="evidence" value="ECO:0007669"/>
    <property type="project" value="TreeGrafter"/>
</dbReference>
<feature type="transmembrane region" description="Helical" evidence="6">
    <location>
        <begin position="200"/>
        <end position="218"/>
    </location>
</feature>
<keyword evidence="2 6" id="KW-0812">Transmembrane</keyword>
<dbReference type="SUPFAM" id="SSF103473">
    <property type="entry name" value="MFS general substrate transporter"/>
    <property type="match status" value="1"/>
</dbReference>
<dbReference type="CDD" id="cd17321">
    <property type="entry name" value="MFS_MMR_MDR_like"/>
    <property type="match status" value="1"/>
</dbReference>
<feature type="transmembrane region" description="Helical" evidence="6">
    <location>
        <begin position="452"/>
        <end position="470"/>
    </location>
</feature>
<dbReference type="InterPro" id="IPR036259">
    <property type="entry name" value="MFS_trans_sf"/>
</dbReference>
<comment type="caution">
    <text evidence="8">The sequence shown here is derived from an EMBL/GenBank/DDBJ whole genome shotgun (WGS) entry which is preliminary data.</text>
</comment>
<feature type="transmembrane region" description="Helical" evidence="6">
    <location>
        <begin position="350"/>
        <end position="373"/>
    </location>
</feature>
<dbReference type="Gene3D" id="1.20.1250.20">
    <property type="entry name" value="MFS general substrate transporter like domains"/>
    <property type="match status" value="1"/>
</dbReference>
<dbReference type="InterPro" id="IPR011701">
    <property type="entry name" value="MFS"/>
</dbReference>
<dbReference type="PROSITE" id="PS50850">
    <property type="entry name" value="MFS"/>
    <property type="match status" value="1"/>
</dbReference>
<dbReference type="Proteomes" id="UP001140453">
    <property type="component" value="Unassembled WGS sequence"/>
</dbReference>
<feature type="transmembrane region" description="Helical" evidence="6">
    <location>
        <begin position="273"/>
        <end position="294"/>
    </location>
</feature>
<keyword evidence="3 6" id="KW-1133">Transmembrane helix</keyword>
<dbReference type="GO" id="GO:0022857">
    <property type="term" value="F:transmembrane transporter activity"/>
    <property type="evidence" value="ECO:0007669"/>
    <property type="project" value="InterPro"/>
</dbReference>
<feature type="transmembrane region" description="Helical" evidence="6">
    <location>
        <begin position="137"/>
        <end position="158"/>
    </location>
</feature>
<evidence type="ECO:0000256" key="2">
    <source>
        <dbReference type="ARBA" id="ARBA00022692"/>
    </source>
</evidence>
<dbReference type="PANTHER" id="PTHR23501:SF43">
    <property type="entry name" value="MULTIDRUG TRANSPORTER, PUTATIVE (AFU_ORTHOLOGUE AFUA_6G03040)-RELATED"/>
    <property type="match status" value="1"/>
</dbReference>
<accession>A0A9W9CV58</accession>
<gene>
    <name evidence="8" type="ORF">N0V93_007190</name>
</gene>
<feature type="transmembrane region" description="Helical" evidence="6">
    <location>
        <begin position="510"/>
        <end position="533"/>
    </location>
</feature>
<dbReference type="PANTHER" id="PTHR23501">
    <property type="entry name" value="MAJOR FACILITATOR SUPERFAMILY"/>
    <property type="match status" value="1"/>
</dbReference>
<organism evidence="8 9">
    <name type="scientific">Gnomoniopsis smithogilvyi</name>
    <dbReference type="NCBI Taxonomy" id="1191159"/>
    <lineage>
        <taxon>Eukaryota</taxon>
        <taxon>Fungi</taxon>
        <taxon>Dikarya</taxon>
        <taxon>Ascomycota</taxon>
        <taxon>Pezizomycotina</taxon>
        <taxon>Sordariomycetes</taxon>
        <taxon>Sordariomycetidae</taxon>
        <taxon>Diaporthales</taxon>
        <taxon>Gnomoniaceae</taxon>
        <taxon>Gnomoniopsis</taxon>
    </lineage>
</organism>
<proteinExistence type="predicted"/>
<dbReference type="InterPro" id="IPR020846">
    <property type="entry name" value="MFS_dom"/>
</dbReference>
<evidence type="ECO:0000259" key="7">
    <source>
        <dbReference type="PROSITE" id="PS50850"/>
    </source>
</evidence>
<dbReference type="Gene3D" id="1.20.1720.10">
    <property type="entry name" value="Multidrug resistance protein D"/>
    <property type="match status" value="1"/>
</dbReference>
<name>A0A9W9CV58_9PEZI</name>
<evidence type="ECO:0000313" key="9">
    <source>
        <dbReference type="Proteomes" id="UP001140453"/>
    </source>
</evidence>
<feature type="region of interest" description="Disordered" evidence="5">
    <location>
        <begin position="547"/>
        <end position="576"/>
    </location>
</feature>
<evidence type="ECO:0000313" key="8">
    <source>
        <dbReference type="EMBL" id="KAJ4389718.1"/>
    </source>
</evidence>
<dbReference type="AlphaFoldDB" id="A0A9W9CV58"/>
<evidence type="ECO:0000256" key="6">
    <source>
        <dbReference type="SAM" id="Phobius"/>
    </source>
</evidence>
<feature type="compositionally biased region" description="Basic and acidic residues" evidence="5">
    <location>
        <begin position="547"/>
        <end position="562"/>
    </location>
</feature>
<feature type="transmembrane region" description="Helical" evidence="6">
    <location>
        <begin position="411"/>
        <end position="432"/>
    </location>
</feature>
<feature type="domain" description="Major facilitator superfamily (MFS) profile" evidence="7">
    <location>
        <begin position="47"/>
        <end position="537"/>
    </location>
</feature>
<feature type="transmembrane region" description="Helical" evidence="6">
    <location>
        <begin position="315"/>
        <end position="338"/>
    </location>
</feature>
<dbReference type="OrthoDB" id="440553at2759"/>
<dbReference type="PRINTS" id="PR01036">
    <property type="entry name" value="TCRTETB"/>
</dbReference>
<dbReference type="Pfam" id="PF07690">
    <property type="entry name" value="MFS_1"/>
    <property type="match status" value="1"/>
</dbReference>
<dbReference type="EMBL" id="JAPEVB010000004">
    <property type="protein sequence ID" value="KAJ4389718.1"/>
    <property type="molecule type" value="Genomic_DNA"/>
</dbReference>
<feature type="transmembrane region" description="Helical" evidence="6">
    <location>
        <begin position="82"/>
        <end position="101"/>
    </location>
</feature>
<evidence type="ECO:0000256" key="1">
    <source>
        <dbReference type="ARBA" id="ARBA00004141"/>
    </source>
</evidence>
<feature type="transmembrane region" description="Helical" evidence="6">
    <location>
        <begin position="44"/>
        <end position="70"/>
    </location>
</feature>
<keyword evidence="9" id="KW-1185">Reference proteome</keyword>
<evidence type="ECO:0000256" key="3">
    <source>
        <dbReference type="ARBA" id="ARBA00022989"/>
    </source>
</evidence>
<feature type="transmembrane region" description="Helical" evidence="6">
    <location>
        <begin position="239"/>
        <end position="261"/>
    </location>
</feature>
<comment type="subcellular location">
    <subcellularLocation>
        <location evidence="1">Membrane</location>
        <topology evidence="1">Multi-pass membrane protein</topology>
    </subcellularLocation>
</comment>
<reference evidence="8" key="1">
    <citation type="submission" date="2022-10" db="EMBL/GenBank/DDBJ databases">
        <title>Tapping the CABI collections for fungal endophytes: first genome assemblies for Collariella, Neodidymelliopsis, Ascochyta clinopodiicola, Didymella pomorum, Didymosphaeria variabile, Neocosmospora piperis and Neocucurbitaria cava.</title>
        <authorList>
            <person name="Hill R."/>
        </authorList>
    </citation>
    <scope>NUCLEOTIDE SEQUENCE</scope>
    <source>
        <strain evidence="8">IMI 355082</strain>
    </source>
</reference>
<protein>
    <recommendedName>
        <fullName evidence="7">Major facilitator superfamily (MFS) profile domain-containing protein</fullName>
    </recommendedName>
</protein>
<feature type="transmembrane region" description="Helical" evidence="6">
    <location>
        <begin position="170"/>
        <end position="188"/>
    </location>
</feature>